<evidence type="ECO:0000313" key="2">
    <source>
        <dbReference type="Proteomes" id="UP000011761"/>
    </source>
</evidence>
<dbReference type="KEGG" id="bcom:BAUCODRAFT_234614"/>
<accession>M2N3F6</accession>
<protein>
    <submittedName>
        <fullName evidence="1">Uncharacterized protein</fullName>
    </submittedName>
</protein>
<dbReference type="RefSeq" id="XP_007679498.1">
    <property type="nucleotide sequence ID" value="XM_007681308.1"/>
</dbReference>
<dbReference type="Proteomes" id="UP000011761">
    <property type="component" value="Unassembled WGS sequence"/>
</dbReference>
<dbReference type="OrthoDB" id="3650939at2759"/>
<name>M2N3F6_BAUPA</name>
<reference evidence="1 2" key="1">
    <citation type="journal article" date="2012" name="PLoS Pathog.">
        <title>Diverse lifestyles and strategies of plant pathogenesis encoded in the genomes of eighteen Dothideomycetes fungi.</title>
        <authorList>
            <person name="Ohm R.A."/>
            <person name="Feau N."/>
            <person name="Henrissat B."/>
            <person name="Schoch C.L."/>
            <person name="Horwitz B.A."/>
            <person name="Barry K.W."/>
            <person name="Condon B.J."/>
            <person name="Copeland A.C."/>
            <person name="Dhillon B."/>
            <person name="Glaser F."/>
            <person name="Hesse C.N."/>
            <person name="Kosti I."/>
            <person name="LaButti K."/>
            <person name="Lindquist E.A."/>
            <person name="Lucas S."/>
            <person name="Salamov A.A."/>
            <person name="Bradshaw R.E."/>
            <person name="Ciuffetti L."/>
            <person name="Hamelin R.C."/>
            <person name="Kema G.H.J."/>
            <person name="Lawrence C."/>
            <person name="Scott J.A."/>
            <person name="Spatafora J.W."/>
            <person name="Turgeon B.G."/>
            <person name="de Wit P.J.G.M."/>
            <person name="Zhong S."/>
            <person name="Goodwin S.B."/>
            <person name="Grigoriev I.V."/>
        </authorList>
    </citation>
    <scope>NUCLEOTIDE SEQUENCE [LARGE SCALE GENOMIC DNA]</scope>
    <source>
        <strain evidence="1 2">UAMH 10762</strain>
    </source>
</reference>
<dbReference type="AlphaFoldDB" id="M2N3F6"/>
<dbReference type="GeneID" id="19110031"/>
<organism evidence="1 2">
    <name type="scientific">Baudoinia panamericana (strain UAMH 10762)</name>
    <name type="common">Angels' share fungus</name>
    <name type="synonym">Baudoinia compniacensis (strain UAMH 10762)</name>
    <dbReference type="NCBI Taxonomy" id="717646"/>
    <lineage>
        <taxon>Eukaryota</taxon>
        <taxon>Fungi</taxon>
        <taxon>Dikarya</taxon>
        <taxon>Ascomycota</taxon>
        <taxon>Pezizomycotina</taxon>
        <taxon>Dothideomycetes</taxon>
        <taxon>Dothideomycetidae</taxon>
        <taxon>Mycosphaerellales</taxon>
        <taxon>Teratosphaeriaceae</taxon>
        <taxon>Baudoinia</taxon>
    </lineage>
</organism>
<sequence length="221" mass="25308">MASLDPQPLPATQAKFVLKHSKASAVLHAIPPPKYATDVRTNSRQPLFNTRSKTTMAEEQNAPALWSSRPKRQLRDQLLKSALKQHGIRYHDRDSEERLQELVKRAERGLRKYSNCTYEELVQFVCDRKLKVSGTRRDSRERFSETLERRDDELLFPRFTQLPTELQSNICAFALIGIGALGAGPVRPPSYNHAYEIPRLAPVNGVLRAEVLSLYHRMNVF</sequence>
<proteinExistence type="predicted"/>
<keyword evidence="2" id="KW-1185">Reference proteome</keyword>
<dbReference type="HOGENOM" id="CLU_1250452_0_0_1"/>
<dbReference type="EMBL" id="KB445560">
    <property type="protein sequence ID" value="EMC93260.1"/>
    <property type="molecule type" value="Genomic_DNA"/>
</dbReference>
<evidence type="ECO:0000313" key="1">
    <source>
        <dbReference type="EMBL" id="EMC93260.1"/>
    </source>
</evidence>
<gene>
    <name evidence="1" type="ORF">BAUCODRAFT_234614</name>
</gene>